<evidence type="ECO:0000313" key="3">
    <source>
        <dbReference type="EMBL" id="KAL1865569.1"/>
    </source>
</evidence>
<feature type="compositionally biased region" description="Basic and acidic residues" evidence="1">
    <location>
        <begin position="413"/>
        <end position="445"/>
    </location>
</feature>
<dbReference type="InterPro" id="IPR055264">
    <property type="entry name" value="BOD1/SHG1_dom"/>
</dbReference>
<evidence type="ECO:0000259" key="2">
    <source>
        <dbReference type="Pfam" id="PF05205"/>
    </source>
</evidence>
<feature type="compositionally biased region" description="Basic and acidic residues" evidence="1">
    <location>
        <begin position="385"/>
        <end position="402"/>
    </location>
</feature>
<dbReference type="PANTHER" id="PTHR28034:SF1">
    <property type="entry name" value="NUCLEOMORPHIN"/>
    <property type="match status" value="1"/>
</dbReference>
<feature type="region of interest" description="Disordered" evidence="1">
    <location>
        <begin position="198"/>
        <end position="464"/>
    </location>
</feature>
<evidence type="ECO:0000256" key="1">
    <source>
        <dbReference type="SAM" id="MobiDB-lite"/>
    </source>
</evidence>
<protein>
    <recommendedName>
        <fullName evidence="2">BOD1/SHG1 domain-containing protein</fullName>
    </recommendedName>
</protein>
<dbReference type="EMBL" id="JAVDPF010000059">
    <property type="protein sequence ID" value="KAL1865569.1"/>
    <property type="molecule type" value="Genomic_DNA"/>
</dbReference>
<feature type="compositionally biased region" description="Basic and acidic residues" evidence="1">
    <location>
        <begin position="337"/>
        <end position="352"/>
    </location>
</feature>
<feature type="domain" description="BOD1/SHG1" evidence="2">
    <location>
        <begin position="48"/>
        <end position="163"/>
    </location>
</feature>
<feature type="compositionally biased region" description="Basic and acidic residues" evidence="1">
    <location>
        <begin position="198"/>
        <end position="308"/>
    </location>
</feature>
<comment type="caution">
    <text evidence="3">The sequence shown here is derived from an EMBL/GenBank/DDBJ whole genome shotgun (WGS) entry which is preliminary data.</text>
</comment>
<dbReference type="Pfam" id="PF05205">
    <property type="entry name" value="COMPASS-Shg1"/>
    <property type="match status" value="1"/>
</dbReference>
<dbReference type="PANTHER" id="PTHR28034">
    <property type="entry name" value="SET1 COMPLEX COMPONENT SHG1"/>
    <property type="match status" value="1"/>
</dbReference>
<accession>A0ABR3WPH3</accession>
<keyword evidence="4" id="KW-1185">Reference proteome</keyword>
<organism evidence="3 4">
    <name type="scientific">Paecilomyces lecythidis</name>
    <dbReference type="NCBI Taxonomy" id="3004212"/>
    <lineage>
        <taxon>Eukaryota</taxon>
        <taxon>Fungi</taxon>
        <taxon>Dikarya</taxon>
        <taxon>Ascomycota</taxon>
        <taxon>Pezizomycotina</taxon>
        <taxon>Eurotiomycetes</taxon>
        <taxon>Eurotiomycetidae</taxon>
        <taxon>Eurotiales</taxon>
        <taxon>Thermoascaceae</taxon>
        <taxon>Paecilomyces</taxon>
    </lineage>
</organism>
<reference evidence="3 4" key="1">
    <citation type="journal article" date="2024" name="IMA Fungus">
        <title>IMA Genome - F19 : A genome assembly and annotation guide to empower mycologists, including annotated draft genome sequences of Ceratocystis pirilliformis, Diaporthe australafricana, Fusarium ophioides, Paecilomyces lecythidis, and Sporothrix stenoceras.</title>
        <authorList>
            <person name="Aylward J."/>
            <person name="Wilson A.M."/>
            <person name="Visagie C.M."/>
            <person name="Spraker J."/>
            <person name="Barnes I."/>
            <person name="Buitendag C."/>
            <person name="Ceriani C."/>
            <person name="Del Mar Angel L."/>
            <person name="du Plessis D."/>
            <person name="Fuchs T."/>
            <person name="Gasser K."/>
            <person name="Kramer D."/>
            <person name="Li W."/>
            <person name="Munsamy K."/>
            <person name="Piso A."/>
            <person name="Price J.L."/>
            <person name="Sonnekus B."/>
            <person name="Thomas C."/>
            <person name="van der Nest A."/>
            <person name="van Dijk A."/>
            <person name="van Heerden A."/>
            <person name="van Vuuren N."/>
            <person name="Yilmaz N."/>
            <person name="Duong T.A."/>
            <person name="van der Merwe N.A."/>
            <person name="Wingfield M.J."/>
            <person name="Wingfield B.D."/>
        </authorList>
    </citation>
    <scope>NUCLEOTIDE SEQUENCE [LARGE SCALE GENOMIC DNA]</scope>
    <source>
        <strain evidence="3 4">CMW 18167</strain>
    </source>
</reference>
<evidence type="ECO:0000313" key="4">
    <source>
        <dbReference type="Proteomes" id="UP001583193"/>
    </source>
</evidence>
<name>A0ABR3WPH3_9EURO</name>
<sequence length="605" mass="69507">MAGPENMADGDSTAVKRPALDIESLQNKKFKTEELPISAGQRAAIDNLLFSFKKKGGFDNIRKTIWAEFNDGFSFGETATNWNDMQEAKKNITDSLIELAESEIEREPALLSRERGKAATLIEGAVDRSDIYKNVENAIYALTQNHLDSILSAIREIRRQEVGEEIAAQEERSGNKTDEDFALLVKEKRDERERIRQEELRKQKEIEEEKAKAKAEEQRRQREIQRRKEEEEAAKEKEREEQRRVERERMREERRRLDEEREKEREERYERRRREEQDRYRDRTRDRDRSRVYDRGVDRSPRQRDSRKTPSPTPKQKTPPPVDEKSLEEAALQMLLKEGEELAAKSRQKPEFDFEEAEAIENGLKPVPRQKSVADSRFSNPPAGPRERSASHHPERLRDRKGSRSRSRVRRPSVFEEDRRRETRDRSRATSIRRDRDRDRERDETVAAQEAGPQLETGTERGTGIEIEIGTGIGIETGTETETEIAAVTEIETEIDIVTTEHETVTILVTGEIDRGGGEATIHDPAHDPEDARVLAPGPVQLVEDLVPVDGLALAGVHLVNSTSTAMYLRRATGVDRRADESAHRTGMIGQDLWKLTAIFLAVLL</sequence>
<feature type="compositionally biased region" description="Pro residues" evidence="1">
    <location>
        <begin position="311"/>
        <end position="321"/>
    </location>
</feature>
<proteinExistence type="predicted"/>
<gene>
    <name evidence="3" type="ORF">Plec18167_009382</name>
</gene>
<dbReference type="Proteomes" id="UP001583193">
    <property type="component" value="Unassembled WGS sequence"/>
</dbReference>